<feature type="transmembrane region" description="Helical" evidence="1">
    <location>
        <begin position="40"/>
        <end position="61"/>
    </location>
</feature>
<evidence type="ECO:0000256" key="1">
    <source>
        <dbReference type="SAM" id="Phobius"/>
    </source>
</evidence>
<evidence type="ECO:0000313" key="6">
    <source>
        <dbReference type="Proteomes" id="UP000094271"/>
    </source>
</evidence>
<feature type="transmembrane region" description="Helical" evidence="1">
    <location>
        <begin position="179"/>
        <end position="198"/>
    </location>
</feature>
<dbReference type="PATRIC" id="fig|1432052.4.peg.5558"/>
<feature type="transmembrane region" description="Helical" evidence="1">
    <location>
        <begin position="9"/>
        <end position="28"/>
    </location>
</feature>
<organism evidence="3 5">
    <name type="scientific">Eisenbergiella tayi</name>
    <dbReference type="NCBI Taxonomy" id="1432052"/>
    <lineage>
        <taxon>Bacteria</taxon>
        <taxon>Bacillati</taxon>
        <taxon>Bacillota</taxon>
        <taxon>Clostridia</taxon>
        <taxon>Lachnospirales</taxon>
        <taxon>Lachnospiraceae</taxon>
        <taxon>Eisenbergiella</taxon>
    </lineage>
</organism>
<feature type="transmembrane region" description="Helical" evidence="1">
    <location>
        <begin position="82"/>
        <end position="99"/>
    </location>
</feature>
<feature type="domain" description="Acyltransferase 3" evidence="2">
    <location>
        <begin position="10"/>
        <end position="335"/>
    </location>
</feature>
<comment type="caution">
    <text evidence="3">The sequence shown here is derived from an EMBL/GenBank/DDBJ whole genome shotgun (WGS) entry which is preliminary data.</text>
</comment>
<dbReference type="EMBL" id="MCGH01000003">
    <property type="protein sequence ID" value="ODM04197.1"/>
    <property type="molecule type" value="Genomic_DNA"/>
</dbReference>
<dbReference type="Proteomes" id="UP000094271">
    <property type="component" value="Unassembled WGS sequence"/>
</dbReference>
<feature type="transmembrane region" description="Helical" evidence="1">
    <location>
        <begin position="119"/>
        <end position="137"/>
    </location>
</feature>
<dbReference type="AlphaFoldDB" id="A0A1E3A6T4"/>
<feature type="transmembrane region" description="Helical" evidence="1">
    <location>
        <begin position="149"/>
        <end position="167"/>
    </location>
</feature>
<dbReference type="Proteomes" id="UP000094067">
    <property type="component" value="Unassembled WGS sequence"/>
</dbReference>
<keyword evidence="1" id="KW-0812">Transmembrane</keyword>
<keyword evidence="3" id="KW-0012">Acyltransferase</keyword>
<dbReference type="GO" id="GO:0016747">
    <property type="term" value="F:acyltransferase activity, transferring groups other than amino-acyl groups"/>
    <property type="evidence" value="ECO:0007669"/>
    <property type="project" value="InterPro"/>
</dbReference>
<feature type="transmembrane region" description="Helical" evidence="1">
    <location>
        <begin position="250"/>
        <end position="273"/>
    </location>
</feature>
<reference evidence="4 6" key="2">
    <citation type="submission" date="2016-08" db="EMBL/GenBank/DDBJ databases">
        <authorList>
            <person name="Seilhamer J.J."/>
        </authorList>
    </citation>
    <scope>NUCLEOTIDE SEQUENCE [LARGE SCALE GENOMIC DNA]</scope>
    <source>
        <strain evidence="4 6">NML150140-1</strain>
    </source>
</reference>
<reference evidence="3 5" key="1">
    <citation type="submission" date="2016-07" db="EMBL/GenBank/DDBJ databases">
        <title>Characterization of isolates of Eisenbergiella tayi derived from blood cultures, using whole genome sequencing.</title>
        <authorList>
            <person name="Burdz T."/>
            <person name="Wiebe D."/>
            <person name="Huynh C."/>
            <person name="Bernard K."/>
        </authorList>
    </citation>
    <scope>NUCLEOTIDE SEQUENCE [LARGE SCALE GENOMIC DNA]</scope>
    <source>
        <strain evidence="3 5">NML 110608</strain>
    </source>
</reference>
<evidence type="ECO:0000313" key="3">
    <source>
        <dbReference type="EMBL" id="ODM04197.1"/>
    </source>
</evidence>
<dbReference type="RefSeq" id="WP_069154421.1">
    <property type="nucleotide sequence ID" value="NZ_MCGH01000003.1"/>
</dbReference>
<sequence>MIQGKKQQIGWINCAKFFAILAVLVDHVKGILYEDETIQYIFFYSVTVFIFLAGMTAYYSLQNRKAEETGGKWVLRRLGRILVPYLAAVAVYQFARTGFQLNLGAYVLWALNFNLEGQFYYVLIYLQLISIAPVLYLFVMNCRRGKASFLFRIVFLVLAWMASSFLMRHSFALETYGGGKYLLGGTYFFVFAAGMLAADLHICFREKRTAGIASVGAGLLLAASMAFLLHDRFAWDESMFGWLLRVNPPGITLMLYSLAIILFLFAGCSFLLLWNKKGINRILQFIQYIGRYTLYIFLYHTLILDTLLPELTFLDSLPGAVKTFSYMAVMLLLPIAGKELYDFLKRRMRDKAGKEERALKENLE</sequence>
<proteinExistence type="predicted"/>
<feature type="transmembrane region" description="Helical" evidence="1">
    <location>
        <begin position="210"/>
        <end position="230"/>
    </location>
</feature>
<keyword evidence="3" id="KW-0808">Transferase</keyword>
<dbReference type="OrthoDB" id="2063199at2"/>
<evidence type="ECO:0000259" key="2">
    <source>
        <dbReference type="Pfam" id="PF01757"/>
    </source>
</evidence>
<accession>A0A1E3A6T4</accession>
<keyword evidence="1" id="KW-1133">Transmembrane helix</keyword>
<name>A0A1E3A6T4_9FIRM</name>
<dbReference type="EMBL" id="MEHA01000042">
    <property type="protein sequence ID" value="ODR39792.1"/>
    <property type="molecule type" value="Genomic_DNA"/>
</dbReference>
<gene>
    <name evidence="4" type="ORF">BEI59_33050</name>
    <name evidence="3" type="ORF">BEI61_05001</name>
</gene>
<evidence type="ECO:0000313" key="5">
    <source>
        <dbReference type="Proteomes" id="UP000094067"/>
    </source>
</evidence>
<dbReference type="Pfam" id="PF01757">
    <property type="entry name" value="Acyl_transf_3"/>
    <property type="match status" value="1"/>
</dbReference>
<protein>
    <submittedName>
        <fullName evidence="3">Acyltransferase family protein</fullName>
    </submittedName>
</protein>
<keyword evidence="1" id="KW-0472">Membrane</keyword>
<dbReference type="InterPro" id="IPR002656">
    <property type="entry name" value="Acyl_transf_3_dom"/>
</dbReference>
<feature type="transmembrane region" description="Helical" evidence="1">
    <location>
        <begin position="285"/>
        <end position="304"/>
    </location>
</feature>
<feature type="transmembrane region" description="Helical" evidence="1">
    <location>
        <begin position="324"/>
        <end position="341"/>
    </location>
</feature>
<evidence type="ECO:0000313" key="4">
    <source>
        <dbReference type="EMBL" id="ODR39792.1"/>
    </source>
</evidence>